<sequence length="139" mass="15397">MNLRTLATRVIATAVLAAGTLFATSAPASAFYNCHRAMCLTVKGKGLYVDTVKFELLVPASVTYLGHVELWGPDFHYDTRDQTFKNWDQQKHATFEWSPMSIGTTYANGDKICTRFWRLNSPGNGGYTGTPKVCATIHD</sequence>
<dbReference type="EMBL" id="JAHKKG010000007">
    <property type="protein sequence ID" value="MBU2666400.1"/>
    <property type="molecule type" value="Genomic_DNA"/>
</dbReference>
<accession>A0ABS5YSH0</accession>
<feature type="chain" id="PRO_5045993248" evidence="1">
    <location>
        <begin position="31"/>
        <end position="139"/>
    </location>
</feature>
<gene>
    <name evidence="2" type="ORF">KOI35_23120</name>
</gene>
<comment type="caution">
    <text evidence="2">The sequence shown here is derived from an EMBL/GenBank/DDBJ whole genome shotgun (WGS) entry which is preliminary data.</text>
</comment>
<dbReference type="RefSeq" id="WP_215789912.1">
    <property type="nucleotide sequence ID" value="NZ_JAHKKG010000007.1"/>
</dbReference>
<evidence type="ECO:0000256" key="1">
    <source>
        <dbReference type="SAM" id="SignalP"/>
    </source>
</evidence>
<reference evidence="2 3" key="1">
    <citation type="submission" date="2021-06" db="EMBL/GenBank/DDBJ databases">
        <title>Actinoplanes lichenicola sp. nov., and Actinoplanes ovalisporus sp. nov., isolated from lichen in Thailand.</title>
        <authorList>
            <person name="Saeng-In P."/>
            <person name="Kanchanasin P."/>
            <person name="Yuki M."/>
            <person name="Kudo T."/>
            <person name="Ohkuma M."/>
            <person name="Phongsopitanun W."/>
            <person name="Tanasupawat S."/>
        </authorList>
    </citation>
    <scope>NUCLEOTIDE SEQUENCE [LARGE SCALE GENOMIC DNA]</scope>
    <source>
        <strain evidence="2 3">NBRC 110975</strain>
    </source>
</reference>
<name>A0ABS5YSH0_9ACTN</name>
<keyword evidence="3" id="KW-1185">Reference proteome</keyword>
<protein>
    <submittedName>
        <fullName evidence="2">Uncharacterized protein</fullName>
    </submittedName>
</protein>
<proteinExistence type="predicted"/>
<evidence type="ECO:0000313" key="3">
    <source>
        <dbReference type="Proteomes" id="UP001519654"/>
    </source>
</evidence>
<feature type="signal peptide" evidence="1">
    <location>
        <begin position="1"/>
        <end position="30"/>
    </location>
</feature>
<evidence type="ECO:0000313" key="2">
    <source>
        <dbReference type="EMBL" id="MBU2666400.1"/>
    </source>
</evidence>
<organism evidence="2 3">
    <name type="scientific">Paractinoplanes bogorensis</name>
    <dbReference type="NCBI Taxonomy" id="1610840"/>
    <lineage>
        <taxon>Bacteria</taxon>
        <taxon>Bacillati</taxon>
        <taxon>Actinomycetota</taxon>
        <taxon>Actinomycetes</taxon>
        <taxon>Micromonosporales</taxon>
        <taxon>Micromonosporaceae</taxon>
        <taxon>Paractinoplanes</taxon>
    </lineage>
</organism>
<dbReference type="Proteomes" id="UP001519654">
    <property type="component" value="Unassembled WGS sequence"/>
</dbReference>
<keyword evidence="1" id="KW-0732">Signal</keyword>